<organism evidence="1">
    <name type="scientific">Lepeophtheirus salmonis</name>
    <name type="common">Salmon louse</name>
    <name type="synonym">Caligus salmonis</name>
    <dbReference type="NCBI Taxonomy" id="72036"/>
    <lineage>
        <taxon>Eukaryota</taxon>
        <taxon>Metazoa</taxon>
        <taxon>Ecdysozoa</taxon>
        <taxon>Arthropoda</taxon>
        <taxon>Crustacea</taxon>
        <taxon>Multicrustacea</taxon>
        <taxon>Hexanauplia</taxon>
        <taxon>Copepoda</taxon>
        <taxon>Siphonostomatoida</taxon>
        <taxon>Caligidae</taxon>
        <taxon>Lepeophtheirus</taxon>
    </lineage>
</organism>
<name>A0A0K2VK72_LEPSM</name>
<protein>
    <submittedName>
        <fullName evidence="1">Uncharacterized protein</fullName>
    </submittedName>
</protein>
<proteinExistence type="predicted"/>
<accession>A0A0K2VK72</accession>
<sequence>MIKFHIVDLFYISIISFKYPIFIFKGRTSKLPKDSQVVVLILKMCTESKGRNIFCSDNKKGLRIYEGAVPFTI</sequence>
<evidence type="ECO:0000313" key="1">
    <source>
        <dbReference type="EMBL" id="CDW50371.1"/>
    </source>
</evidence>
<reference evidence="1" key="1">
    <citation type="submission" date="2014-05" db="EMBL/GenBank/DDBJ databases">
        <authorList>
            <person name="Chronopoulou M."/>
        </authorList>
    </citation>
    <scope>NUCLEOTIDE SEQUENCE</scope>
    <source>
        <tissue evidence="1">Whole organism</tissue>
    </source>
</reference>
<dbReference type="EMBL" id="HACA01033010">
    <property type="protein sequence ID" value="CDW50371.1"/>
    <property type="molecule type" value="Transcribed_RNA"/>
</dbReference>
<dbReference type="AlphaFoldDB" id="A0A0K2VK72"/>